<dbReference type="EnsemblMetazoa" id="AMAM007275-RA">
    <property type="protein sequence ID" value="AMAM007275-PA"/>
    <property type="gene ID" value="AMAM007275"/>
</dbReference>
<name>A0A182SI49_9DIPT</name>
<keyword evidence="3" id="KW-1185">Reference proteome</keyword>
<reference evidence="2" key="2">
    <citation type="submission" date="2020-05" db="UniProtKB">
        <authorList>
            <consortium name="EnsemblMetazoa"/>
        </authorList>
    </citation>
    <scope>IDENTIFICATION</scope>
    <source>
        <strain evidence="2">maculatus3</strain>
    </source>
</reference>
<proteinExistence type="predicted"/>
<protein>
    <submittedName>
        <fullName evidence="2">Uncharacterized protein</fullName>
    </submittedName>
</protein>
<dbReference type="AlphaFoldDB" id="A0A182SI49"/>
<accession>A0A182SI49</accession>
<organism evidence="2 3">
    <name type="scientific">Anopheles maculatus</name>
    <dbReference type="NCBI Taxonomy" id="74869"/>
    <lineage>
        <taxon>Eukaryota</taxon>
        <taxon>Metazoa</taxon>
        <taxon>Ecdysozoa</taxon>
        <taxon>Arthropoda</taxon>
        <taxon>Hexapoda</taxon>
        <taxon>Insecta</taxon>
        <taxon>Pterygota</taxon>
        <taxon>Neoptera</taxon>
        <taxon>Endopterygota</taxon>
        <taxon>Diptera</taxon>
        <taxon>Nematocera</taxon>
        <taxon>Culicoidea</taxon>
        <taxon>Culicidae</taxon>
        <taxon>Anophelinae</taxon>
        <taxon>Anopheles</taxon>
        <taxon>Anopheles maculatus group</taxon>
    </lineage>
</organism>
<evidence type="ECO:0000313" key="2">
    <source>
        <dbReference type="EnsemblMetazoa" id="AMAM007275-PA"/>
    </source>
</evidence>
<sequence>MSKQTKETVRPPSSVITEQPGPSLDELAVLAPSLRNSFATGVGGGGAGVAAPAAGVSEQFTGRSVDSLTSNPYGQLGVTAFTEGIYSEDGHINPAFSEAAIESTGRMMTDVLGEDTMEKLEQRYAKAVDKITDVEMSAGQIAMVGQSIHYLDGEGGEEQPALEDEEMEPVEMRQIPVLDEEELTNPVDDVPDMDEMPDMFSTEMYPPEADRIAADLHELDADQLGQIATATGHIPQMDVS</sequence>
<evidence type="ECO:0000313" key="3">
    <source>
        <dbReference type="Proteomes" id="UP000075901"/>
    </source>
</evidence>
<dbReference type="VEuPathDB" id="VectorBase:AMAM007275"/>
<reference evidence="3" key="1">
    <citation type="submission" date="2013-09" db="EMBL/GenBank/DDBJ databases">
        <title>The Genome Sequence of Anopheles maculatus species B.</title>
        <authorList>
            <consortium name="The Broad Institute Genomics Platform"/>
            <person name="Neafsey D.E."/>
            <person name="Besansky N."/>
            <person name="Howell P."/>
            <person name="Walton C."/>
            <person name="Young S.K."/>
            <person name="Zeng Q."/>
            <person name="Gargeya S."/>
            <person name="Fitzgerald M."/>
            <person name="Haas B."/>
            <person name="Abouelleil A."/>
            <person name="Allen A.W."/>
            <person name="Alvarado L."/>
            <person name="Arachchi H.M."/>
            <person name="Berlin A.M."/>
            <person name="Chapman S.B."/>
            <person name="Gainer-Dewar J."/>
            <person name="Goldberg J."/>
            <person name="Griggs A."/>
            <person name="Gujja S."/>
            <person name="Hansen M."/>
            <person name="Howarth C."/>
            <person name="Imamovic A."/>
            <person name="Ireland A."/>
            <person name="Larimer J."/>
            <person name="McCowan C."/>
            <person name="Murphy C."/>
            <person name="Pearson M."/>
            <person name="Poon T.W."/>
            <person name="Priest M."/>
            <person name="Roberts A."/>
            <person name="Saif S."/>
            <person name="Shea T."/>
            <person name="Sisk P."/>
            <person name="Sykes S."/>
            <person name="Wortman J."/>
            <person name="Nusbaum C."/>
            <person name="Birren B."/>
        </authorList>
    </citation>
    <scope>NUCLEOTIDE SEQUENCE [LARGE SCALE GENOMIC DNA]</scope>
    <source>
        <strain evidence="3">maculatus3</strain>
    </source>
</reference>
<evidence type="ECO:0000256" key="1">
    <source>
        <dbReference type="SAM" id="MobiDB-lite"/>
    </source>
</evidence>
<dbReference type="Proteomes" id="UP000075901">
    <property type="component" value="Unassembled WGS sequence"/>
</dbReference>
<feature type="region of interest" description="Disordered" evidence="1">
    <location>
        <begin position="1"/>
        <end position="21"/>
    </location>
</feature>